<evidence type="ECO:0000313" key="2">
    <source>
        <dbReference type="Proteomes" id="UP001230220"/>
    </source>
</evidence>
<comment type="caution">
    <text evidence="1">The sequence shown here is derived from an EMBL/GenBank/DDBJ whole genome shotgun (WGS) entry which is preliminary data.</text>
</comment>
<evidence type="ECO:0000313" key="1">
    <source>
        <dbReference type="EMBL" id="MDQ0359486.1"/>
    </source>
</evidence>
<reference evidence="1 2" key="1">
    <citation type="submission" date="2023-07" db="EMBL/GenBank/DDBJ databases">
        <title>Genomic Encyclopedia of Type Strains, Phase IV (KMG-IV): sequencing the most valuable type-strain genomes for metagenomic binning, comparative biology and taxonomic classification.</title>
        <authorList>
            <person name="Goeker M."/>
        </authorList>
    </citation>
    <scope>NUCLEOTIDE SEQUENCE [LARGE SCALE GENOMIC DNA]</scope>
    <source>
        <strain evidence="1 2">DSM 16784</strain>
    </source>
</reference>
<proteinExistence type="predicted"/>
<name>A0ABU0DY38_9FIRM</name>
<organism evidence="1 2">
    <name type="scientific">Breznakia pachnodae</name>
    <dbReference type="NCBI Taxonomy" id="265178"/>
    <lineage>
        <taxon>Bacteria</taxon>
        <taxon>Bacillati</taxon>
        <taxon>Bacillota</taxon>
        <taxon>Erysipelotrichia</taxon>
        <taxon>Erysipelotrichales</taxon>
        <taxon>Erysipelotrichaceae</taxon>
        <taxon>Breznakia</taxon>
    </lineage>
</organism>
<dbReference type="EMBL" id="JAUSUR010000001">
    <property type="protein sequence ID" value="MDQ0359486.1"/>
    <property type="molecule type" value="Genomic_DNA"/>
</dbReference>
<protein>
    <submittedName>
        <fullName evidence="1">Uncharacterized protein</fullName>
    </submittedName>
</protein>
<gene>
    <name evidence="1" type="ORF">J2S15_000217</name>
</gene>
<keyword evidence="2" id="KW-1185">Reference proteome</keyword>
<dbReference type="RefSeq" id="WP_307404633.1">
    <property type="nucleotide sequence ID" value="NZ_JAUSUR010000001.1"/>
</dbReference>
<accession>A0ABU0DY38</accession>
<dbReference type="Proteomes" id="UP001230220">
    <property type="component" value="Unassembled WGS sequence"/>
</dbReference>
<sequence>MSYNIYFTRSDEYFDDSSPITLKEVEELQEKLPRNFYFDYSGIVTTTTPDGKTISAEVGPYLYYLNENDLNSKICIYFYSGCPFFSVRDEKKMLPLLELADLLQAKLQGEELEVYTEDSILNINDNFESNDTTTSNNNQNDKKGFFKKLFKK</sequence>